<dbReference type="Proteomes" id="UP000289260">
    <property type="component" value="Chromosome"/>
</dbReference>
<dbReference type="NCBIfam" id="NF010925">
    <property type="entry name" value="PRK14345.1"/>
    <property type="match status" value="1"/>
</dbReference>
<sequence>MSPTLTDVLAVAAAQAVRAAQAQEAAEAIHAVDAAAADATTTPSRARTVPFVTAGLAPDLVPYPRGLELQREAVQRIRDGVDRGTVLLLEHAPVYTAGKRALAEEYPRDGTPVVPVDRGGKVTWHGPGQLVVYPVIRLRERLRVVDFVRLLERVIIGTAAEFGVAGFRIPGRAGVWAEAGGPSPAKFAQIGIHTSSGIVTHGLAVNCSNDLAPFESFVPCGITDAGVTTLGELAGRPITPADIAPSLSALLSTALDEAAE</sequence>
<comment type="similarity">
    <text evidence="5">Belongs to the LipB family.</text>
</comment>
<dbReference type="InterPro" id="IPR020605">
    <property type="entry name" value="Octanoyltransferase_CS"/>
</dbReference>
<feature type="domain" description="BPL/LPL catalytic" evidence="6">
    <location>
        <begin position="80"/>
        <end position="259"/>
    </location>
</feature>
<evidence type="ECO:0000256" key="3">
    <source>
        <dbReference type="ARBA" id="ARBA00023315"/>
    </source>
</evidence>
<evidence type="ECO:0000256" key="1">
    <source>
        <dbReference type="ARBA" id="ARBA00004821"/>
    </source>
</evidence>
<dbReference type="PANTHER" id="PTHR10993:SF7">
    <property type="entry name" value="LIPOYLTRANSFERASE 2, MITOCHONDRIAL-RELATED"/>
    <property type="match status" value="1"/>
</dbReference>
<dbReference type="AlphaFoldDB" id="A0A4P6KD75"/>
<reference evidence="7 8" key="1">
    <citation type="submission" date="2019-02" db="EMBL/GenBank/DDBJ databases">
        <authorList>
            <person name="Sun L."/>
            <person name="Pan D."/>
            <person name="Wu X."/>
        </authorList>
    </citation>
    <scope>NUCLEOTIDE SEQUENCE [LARGE SCALE GENOMIC DNA]</scope>
    <source>
        <strain evidence="7 8">JW-1</strain>
    </source>
</reference>
<evidence type="ECO:0000313" key="8">
    <source>
        <dbReference type="Proteomes" id="UP000289260"/>
    </source>
</evidence>
<dbReference type="InterPro" id="IPR045864">
    <property type="entry name" value="aa-tRNA-synth_II/BPL/LPL"/>
</dbReference>
<comment type="subcellular location">
    <subcellularLocation>
        <location evidence="5">Cytoplasm</location>
    </subcellularLocation>
</comment>
<dbReference type="NCBIfam" id="TIGR00214">
    <property type="entry name" value="lipB"/>
    <property type="match status" value="1"/>
</dbReference>
<feature type="active site" description="Acyl-thioester intermediate" evidence="5">
    <location>
        <position position="220"/>
    </location>
</feature>
<organism evidence="7 8">
    <name type="scientific">Leucobacter triazinivorans</name>
    <dbReference type="NCBI Taxonomy" id="1784719"/>
    <lineage>
        <taxon>Bacteria</taxon>
        <taxon>Bacillati</taxon>
        <taxon>Actinomycetota</taxon>
        <taxon>Actinomycetes</taxon>
        <taxon>Micrococcales</taxon>
        <taxon>Microbacteriaceae</taxon>
        <taxon>Leucobacter</taxon>
    </lineage>
</organism>
<keyword evidence="5" id="KW-0963">Cytoplasm</keyword>
<dbReference type="Pfam" id="PF21948">
    <property type="entry name" value="LplA-B_cat"/>
    <property type="match status" value="1"/>
</dbReference>
<keyword evidence="8" id="KW-1185">Reference proteome</keyword>
<keyword evidence="2 5" id="KW-0808">Transferase</keyword>
<evidence type="ECO:0000256" key="4">
    <source>
        <dbReference type="ARBA" id="ARBA00024732"/>
    </source>
</evidence>
<feature type="binding site" evidence="5">
    <location>
        <begin position="202"/>
        <end position="204"/>
    </location>
    <ligand>
        <name>substrate</name>
    </ligand>
</feature>
<dbReference type="KEGG" id="ltr:EVS81_02640"/>
<comment type="catalytic activity">
    <reaction evidence="5">
        <text>octanoyl-[ACP] + L-lysyl-[protein] = N(6)-octanoyl-L-lysyl-[protein] + holo-[ACP] + H(+)</text>
        <dbReference type="Rhea" id="RHEA:17665"/>
        <dbReference type="Rhea" id="RHEA-COMP:9636"/>
        <dbReference type="Rhea" id="RHEA-COMP:9685"/>
        <dbReference type="Rhea" id="RHEA-COMP:9752"/>
        <dbReference type="Rhea" id="RHEA-COMP:9928"/>
        <dbReference type="ChEBI" id="CHEBI:15378"/>
        <dbReference type="ChEBI" id="CHEBI:29969"/>
        <dbReference type="ChEBI" id="CHEBI:64479"/>
        <dbReference type="ChEBI" id="CHEBI:78463"/>
        <dbReference type="ChEBI" id="CHEBI:78809"/>
        <dbReference type="EC" id="2.3.1.181"/>
    </reaction>
</comment>
<comment type="pathway">
    <text evidence="1 5">Protein modification; protein lipoylation via endogenous pathway; protein N(6)-(lipoyl)lysine from octanoyl-[acyl-carrier-protein]: step 1/2.</text>
</comment>
<comment type="caution">
    <text evidence="5">Lacks conserved residue(s) required for the propagation of feature annotation.</text>
</comment>
<feature type="binding site" evidence="5">
    <location>
        <begin position="118"/>
        <end position="125"/>
    </location>
    <ligand>
        <name>substrate</name>
    </ligand>
</feature>
<protein>
    <recommendedName>
        <fullName evidence="5">Octanoyltransferase</fullName>
        <ecNumber evidence="5">2.3.1.181</ecNumber>
    </recommendedName>
    <alternativeName>
        <fullName evidence="5">Lipoate-protein ligase B</fullName>
    </alternativeName>
    <alternativeName>
        <fullName evidence="5">Lipoyl/octanoyl transferase</fullName>
    </alternativeName>
    <alternativeName>
        <fullName evidence="5">Octanoyl-[acyl-carrier-protein]-protein N-octanoyltransferase</fullName>
    </alternativeName>
</protein>
<evidence type="ECO:0000259" key="6">
    <source>
        <dbReference type="PROSITE" id="PS51733"/>
    </source>
</evidence>
<dbReference type="Gene3D" id="3.30.930.10">
    <property type="entry name" value="Bira Bifunctional Protein, Domain 2"/>
    <property type="match status" value="1"/>
</dbReference>
<proteinExistence type="inferred from homology"/>
<feature type="site" description="Lowers pKa of active site Cys" evidence="5">
    <location>
        <position position="186"/>
    </location>
</feature>
<keyword evidence="3 5" id="KW-0012">Acyltransferase</keyword>
<dbReference type="GO" id="GO:0009249">
    <property type="term" value="P:protein lipoylation"/>
    <property type="evidence" value="ECO:0007669"/>
    <property type="project" value="InterPro"/>
</dbReference>
<dbReference type="PANTHER" id="PTHR10993">
    <property type="entry name" value="OCTANOYLTRANSFERASE"/>
    <property type="match status" value="1"/>
</dbReference>
<dbReference type="RefSeq" id="WP_130109010.1">
    <property type="nucleotide sequence ID" value="NZ_CP035806.1"/>
</dbReference>
<dbReference type="InterPro" id="IPR004143">
    <property type="entry name" value="BPL_LPL_catalytic"/>
</dbReference>
<evidence type="ECO:0000256" key="2">
    <source>
        <dbReference type="ARBA" id="ARBA00022679"/>
    </source>
</evidence>
<name>A0A4P6KD75_9MICO</name>
<dbReference type="GO" id="GO:0005737">
    <property type="term" value="C:cytoplasm"/>
    <property type="evidence" value="ECO:0007669"/>
    <property type="project" value="UniProtKB-SubCell"/>
</dbReference>
<evidence type="ECO:0000256" key="5">
    <source>
        <dbReference type="HAMAP-Rule" id="MF_00013"/>
    </source>
</evidence>
<gene>
    <name evidence="5 7" type="primary">lipB</name>
    <name evidence="7" type="ORF">EVS81_02640</name>
</gene>
<dbReference type="UniPathway" id="UPA00538">
    <property type="reaction ID" value="UER00592"/>
</dbReference>
<comment type="function">
    <text evidence="4 5">Catalyzes the transfer of endogenously produced octanoic acid from octanoyl-acyl-carrier-protein onto the lipoyl domains of lipoate-dependent enzymes. Lipoyl-ACP can also act as a substrate although octanoyl-ACP is likely to be the physiological substrate.</text>
</comment>
<dbReference type="InterPro" id="IPR000544">
    <property type="entry name" value="Octanoyltransferase"/>
</dbReference>
<dbReference type="GO" id="GO:0033819">
    <property type="term" value="F:lipoyl(octanoyl) transferase activity"/>
    <property type="evidence" value="ECO:0007669"/>
    <property type="project" value="UniProtKB-EC"/>
</dbReference>
<dbReference type="CDD" id="cd16444">
    <property type="entry name" value="LipB"/>
    <property type="match status" value="1"/>
</dbReference>
<accession>A0A4P6KD75</accession>
<dbReference type="EMBL" id="CP035806">
    <property type="protein sequence ID" value="QBE47861.1"/>
    <property type="molecule type" value="Genomic_DNA"/>
</dbReference>
<dbReference type="SUPFAM" id="SSF55681">
    <property type="entry name" value="Class II aaRS and biotin synthetases"/>
    <property type="match status" value="1"/>
</dbReference>
<dbReference type="EC" id="2.3.1.181" evidence="5"/>
<comment type="miscellaneous">
    <text evidence="5">In the reaction, the free carboxyl group of octanoic acid is attached via an amide linkage to the epsilon-amino group of a specific lysine residue of lipoyl domains of lipoate-dependent enzymes.</text>
</comment>
<dbReference type="PROSITE" id="PS01313">
    <property type="entry name" value="LIPB"/>
    <property type="match status" value="1"/>
</dbReference>
<dbReference type="OrthoDB" id="9787061at2"/>
<evidence type="ECO:0000313" key="7">
    <source>
        <dbReference type="EMBL" id="QBE47861.1"/>
    </source>
</evidence>
<dbReference type="PROSITE" id="PS51733">
    <property type="entry name" value="BPL_LPL_CATALYTIC"/>
    <property type="match status" value="1"/>
</dbReference>
<dbReference type="HAMAP" id="MF_00013">
    <property type="entry name" value="LipB"/>
    <property type="match status" value="1"/>
</dbReference>